<feature type="domain" description="B box-type" evidence="3">
    <location>
        <begin position="26"/>
        <end position="64"/>
    </location>
</feature>
<organism evidence="4 5">
    <name type="scientific">Acorus calamus</name>
    <name type="common">Sweet flag</name>
    <dbReference type="NCBI Taxonomy" id="4465"/>
    <lineage>
        <taxon>Eukaryota</taxon>
        <taxon>Viridiplantae</taxon>
        <taxon>Streptophyta</taxon>
        <taxon>Embryophyta</taxon>
        <taxon>Tracheophyta</taxon>
        <taxon>Spermatophyta</taxon>
        <taxon>Magnoliopsida</taxon>
        <taxon>Liliopsida</taxon>
        <taxon>Acoraceae</taxon>
        <taxon>Acorus</taxon>
    </lineage>
</organism>
<dbReference type="Proteomes" id="UP001180020">
    <property type="component" value="Unassembled WGS sequence"/>
</dbReference>
<reference evidence="4" key="2">
    <citation type="submission" date="2023-06" db="EMBL/GenBank/DDBJ databases">
        <authorList>
            <person name="Ma L."/>
            <person name="Liu K.-W."/>
            <person name="Li Z."/>
            <person name="Hsiao Y.-Y."/>
            <person name="Qi Y."/>
            <person name="Fu T."/>
            <person name="Tang G."/>
            <person name="Zhang D."/>
            <person name="Sun W.-H."/>
            <person name="Liu D.-K."/>
            <person name="Li Y."/>
            <person name="Chen G.-Z."/>
            <person name="Liu X.-D."/>
            <person name="Liao X.-Y."/>
            <person name="Jiang Y.-T."/>
            <person name="Yu X."/>
            <person name="Hao Y."/>
            <person name="Huang J."/>
            <person name="Zhao X.-W."/>
            <person name="Ke S."/>
            <person name="Chen Y.-Y."/>
            <person name="Wu W.-L."/>
            <person name="Hsu J.-L."/>
            <person name="Lin Y.-F."/>
            <person name="Huang M.-D."/>
            <person name="Li C.-Y."/>
            <person name="Huang L."/>
            <person name="Wang Z.-W."/>
            <person name="Zhao X."/>
            <person name="Zhong W.-Y."/>
            <person name="Peng D.-H."/>
            <person name="Ahmad S."/>
            <person name="Lan S."/>
            <person name="Zhang J.-S."/>
            <person name="Tsai W.-C."/>
            <person name="Van De Peer Y."/>
            <person name="Liu Z.-J."/>
        </authorList>
    </citation>
    <scope>NUCLEOTIDE SEQUENCE</scope>
    <source>
        <strain evidence="4">CP</strain>
        <tissue evidence="4">Leaves</tissue>
    </source>
</reference>
<evidence type="ECO:0000256" key="2">
    <source>
        <dbReference type="SAM" id="MobiDB-lite"/>
    </source>
</evidence>
<keyword evidence="1" id="KW-0479">Metal-binding</keyword>
<dbReference type="PROSITE" id="PS50119">
    <property type="entry name" value="ZF_BBOX"/>
    <property type="match status" value="1"/>
</dbReference>
<dbReference type="AlphaFoldDB" id="A0AAV9CCW7"/>
<name>A0AAV9CCW7_ACOCL</name>
<dbReference type="PANTHER" id="PTHR31065:SF1">
    <property type="entry name" value="OS09G0116050 PROTEIN"/>
    <property type="match status" value="1"/>
</dbReference>
<gene>
    <name evidence="4" type="ORF">QJS10_CPB20g01467</name>
</gene>
<sequence>MGFASKAATAPYWLETLLREKFFLPCMVHETSKKNEKNIFCLDCCITICPQCLIPHRSHRLLQIRRYVYHNVVRLDDLEKLIDCSLVQRQQSRPFRFSGNICSSCDRCLQDAYLFCSLSCKVKHLLRCEGGLAKYLYECKYLPLPDNPKGESLSVDIDVRQLSPDSVLDSPAPSPSASGSSVSGSGGGCRPVSEFARKRRSALSGSSTRPAVAIRSSCSETVNRRKRVPNRSPLF</sequence>
<proteinExistence type="predicted"/>
<keyword evidence="5" id="KW-1185">Reference proteome</keyword>
<accession>A0AAV9CCW7</accession>
<keyword evidence="1" id="KW-0862">Zinc</keyword>
<dbReference type="Pfam" id="PF04640">
    <property type="entry name" value="PLATZ"/>
    <property type="match status" value="1"/>
</dbReference>
<dbReference type="SUPFAM" id="SSF57845">
    <property type="entry name" value="B-box zinc-binding domain"/>
    <property type="match status" value="1"/>
</dbReference>
<dbReference type="InterPro" id="IPR006734">
    <property type="entry name" value="PLATZ"/>
</dbReference>
<dbReference type="GO" id="GO:0008270">
    <property type="term" value="F:zinc ion binding"/>
    <property type="evidence" value="ECO:0007669"/>
    <property type="project" value="UniProtKB-KW"/>
</dbReference>
<feature type="region of interest" description="Disordered" evidence="2">
    <location>
        <begin position="166"/>
        <end position="235"/>
    </location>
</feature>
<evidence type="ECO:0000259" key="3">
    <source>
        <dbReference type="PROSITE" id="PS50119"/>
    </source>
</evidence>
<dbReference type="EMBL" id="JAUJYO010000020">
    <property type="protein sequence ID" value="KAK1286118.1"/>
    <property type="molecule type" value="Genomic_DNA"/>
</dbReference>
<reference evidence="4" key="1">
    <citation type="journal article" date="2023" name="Nat. Commun.">
        <title>Diploid and tetraploid genomes of Acorus and the evolution of monocots.</title>
        <authorList>
            <person name="Ma L."/>
            <person name="Liu K.W."/>
            <person name="Li Z."/>
            <person name="Hsiao Y.Y."/>
            <person name="Qi Y."/>
            <person name="Fu T."/>
            <person name="Tang G.D."/>
            <person name="Zhang D."/>
            <person name="Sun W.H."/>
            <person name="Liu D.K."/>
            <person name="Li Y."/>
            <person name="Chen G.Z."/>
            <person name="Liu X.D."/>
            <person name="Liao X.Y."/>
            <person name="Jiang Y.T."/>
            <person name="Yu X."/>
            <person name="Hao Y."/>
            <person name="Huang J."/>
            <person name="Zhao X.W."/>
            <person name="Ke S."/>
            <person name="Chen Y.Y."/>
            <person name="Wu W.L."/>
            <person name="Hsu J.L."/>
            <person name="Lin Y.F."/>
            <person name="Huang M.D."/>
            <person name="Li C.Y."/>
            <person name="Huang L."/>
            <person name="Wang Z.W."/>
            <person name="Zhao X."/>
            <person name="Zhong W.Y."/>
            <person name="Peng D.H."/>
            <person name="Ahmad S."/>
            <person name="Lan S."/>
            <person name="Zhang J.S."/>
            <person name="Tsai W.C."/>
            <person name="Van de Peer Y."/>
            <person name="Liu Z.J."/>
        </authorList>
    </citation>
    <scope>NUCLEOTIDE SEQUENCE</scope>
    <source>
        <strain evidence="4">CP</strain>
    </source>
</reference>
<feature type="compositionally biased region" description="Low complexity" evidence="2">
    <location>
        <begin position="166"/>
        <end position="183"/>
    </location>
</feature>
<dbReference type="PANTHER" id="PTHR31065">
    <property type="entry name" value="PLATZ TRANSCRIPTION FACTOR FAMILY PROTEIN"/>
    <property type="match status" value="1"/>
</dbReference>
<comment type="caution">
    <text evidence="4">The sequence shown here is derived from an EMBL/GenBank/DDBJ whole genome shotgun (WGS) entry which is preliminary data.</text>
</comment>
<evidence type="ECO:0000313" key="4">
    <source>
        <dbReference type="EMBL" id="KAK1286118.1"/>
    </source>
</evidence>
<evidence type="ECO:0000256" key="1">
    <source>
        <dbReference type="PROSITE-ProRule" id="PRU00024"/>
    </source>
</evidence>
<keyword evidence="1" id="KW-0863">Zinc-finger</keyword>
<protein>
    <recommendedName>
        <fullName evidence="3">B box-type domain-containing protein</fullName>
    </recommendedName>
</protein>
<evidence type="ECO:0000313" key="5">
    <source>
        <dbReference type="Proteomes" id="UP001180020"/>
    </source>
</evidence>
<dbReference type="InterPro" id="IPR000315">
    <property type="entry name" value="Znf_B-box"/>
</dbReference>